<sequence length="122" mass="12748">MTRWSSFWGALLVPLLMLVSPALCREASGKVVLGAWNVVCCIEEGACAPEGPATSAWVPSGSDSCSDTPVPARAGQTPAVVSASLGACLEVVPPQPPAFPELRTAAFLLPPCRAWRTVFLLI</sequence>
<evidence type="ECO:0000256" key="1">
    <source>
        <dbReference type="SAM" id="SignalP"/>
    </source>
</evidence>
<name>A0A062XYQ2_9BACT</name>
<feature type="signal peptide" evidence="1">
    <location>
        <begin position="1"/>
        <end position="24"/>
    </location>
</feature>
<dbReference type="AlphaFoldDB" id="A0A062XYQ2"/>
<protein>
    <submittedName>
        <fullName evidence="2">Uncharacterized protein</fullName>
    </submittedName>
</protein>
<comment type="caution">
    <text evidence="2">The sequence shown here is derived from an EMBL/GenBank/DDBJ whole genome shotgun (WGS) entry which is preliminary data.</text>
</comment>
<keyword evidence="3" id="KW-1185">Reference proteome</keyword>
<feature type="chain" id="PRO_5001620305" evidence="1">
    <location>
        <begin position="25"/>
        <end position="122"/>
    </location>
</feature>
<evidence type="ECO:0000313" key="3">
    <source>
        <dbReference type="Proteomes" id="UP000027284"/>
    </source>
</evidence>
<reference evidence="2 3" key="1">
    <citation type="submission" date="2014-04" db="EMBL/GenBank/DDBJ databases">
        <title>The Genome Sequence of Thermoanaerobaculum aquaticum MP-01, The First Cultivated Group 23 Acidobacterium.</title>
        <authorList>
            <person name="Stamps B.W."/>
            <person name="Losey N.A."/>
            <person name="Lawson P.A."/>
            <person name="Stevenson B.S."/>
        </authorList>
    </citation>
    <scope>NUCLEOTIDE SEQUENCE [LARGE SCALE GENOMIC DNA]</scope>
    <source>
        <strain evidence="2 3">MP-01</strain>
    </source>
</reference>
<dbReference type="EMBL" id="JMFG01000006">
    <property type="protein sequence ID" value="KDA54564.1"/>
    <property type="molecule type" value="Genomic_DNA"/>
</dbReference>
<dbReference type="Proteomes" id="UP000027284">
    <property type="component" value="Unassembled WGS sequence"/>
</dbReference>
<evidence type="ECO:0000313" key="2">
    <source>
        <dbReference type="EMBL" id="KDA54564.1"/>
    </source>
</evidence>
<dbReference type="STRING" id="1312852.EG19_10380"/>
<keyword evidence="1" id="KW-0732">Signal</keyword>
<organism evidence="2 3">
    <name type="scientific">Thermoanaerobaculum aquaticum</name>
    <dbReference type="NCBI Taxonomy" id="1312852"/>
    <lineage>
        <taxon>Bacteria</taxon>
        <taxon>Pseudomonadati</taxon>
        <taxon>Acidobacteriota</taxon>
        <taxon>Thermoanaerobaculia</taxon>
        <taxon>Thermoanaerobaculales</taxon>
        <taxon>Thermoanaerobaculaceae</taxon>
        <taxon>Thermoanaerobaculum</taxon>
    </lineage>
</organism>
<proteinExistence type="predicted"/>
<gene>
    <name evidence="2" type="ORF">EG19_10380</name>
</gene>
<accession>A0A062XYQ2</accession>